<evidence type="ECO:0000313" key="1">
    <source>
        <dbReference type="EMBL" id="TFJ84891.1"/>
    </source>
</evidence>
<name>A0A4D9CZR5_9STRA</name>
<comment type="caution">
    <text evidence="1">The sequence shown here is derived from an EMBL/GenBank/DDBJ whole genome shotgun (WGS) entry which is preliminary data.</text>
</comment>
<dbReference type="EMBL" id="SDOX01000017">
    <property type="protein sequence ID" value="TFJ84891.1"/>
    <property type="molecule type" value="Genomic_DNA"/>
</dbReference>
<proteinExistence type="predicted"/>
<dbReference type="Proteomes" id="UP000355283">
    <property type="component" value="Unassembled WGS sequence"/>
</dbReference>
<evidence type="ECO:0000313" key="2">
    <source>
        <dbReference type="Proteomes" id="UP000355283"/>
    </source>
</evidence>
<accession>A0A4D9CZR5</accession>
<dbReference type="AlphaFoldDB" id="A0A4D9CZR5"/>
<sequence length="209" mass="22962">MMSILGAVIGSRGDADREARCAGGGVPLDRYHGTGTSSGGESRKQYIVDYPAVGVVVAAASATAYAVSKFDEREIVRIQTLAVTEAPRRNFRIALAFDALNFRCRGMSVLRHRQSLDARDLPLVEDRDRVSHGTSSCHHQAHSRVVYYALLSRPPSTARARPVMPVERNASRSAPPIRRPACMYLCVSTLAQCLANTNKIERTQHREVD</sequence>
<gene>
    <name evidence="1" type="ORF">NSK_003923</name>
</gene>
<keyword evidence="2" id="KW-1185">Reference proteome</keyword>
<protein>
    <submittedName>
        <fullName evidence="1">Uncharacterized protein</fullName>
    </submittedName>
</protein>
<reference evidence="1 2" key="1">
    <citation type="submission" date="2019-01" db="EMBL/GenBank/DDBJ databases">
        <title>Nuclear Genome Assembly of the Microalgal Biofuel strain Nannochloropsis salina CCMP1776.</title>
        <authorList>
            <person name="Hovde B."/>
        </authorList>
    </citation>
    <scope>NUCLEOTIDE SEQUENCE [LARGE SCALE GENOMIC DNA]</scope>
    <source>
        <strain evidence="1 2">CCMP1776</strain>
    </source>
</reference>
<organism evidence="1 2">
    <name type="scientific">Nannochloropsis salina CCMP1776</name>
    <dbReference type="NCBI Taxonomy" id="1027361"/>
    <lineage>
        <taxon>Eukaryota</taxon>
        <taxon>Sar</taxon>
        <taxon>Stramenopiles</taxon>
        <taxon>Ochrophyta</taxon>
        <taxon>Eustigmatophyceae</taxon>
        <taxon>Eustigmatales</taxon>
        <taxon>Monodopsidaceae</taxon>
        <taxon>Microchloropsis</taxon>
        <taxon>Microchloropsis salina</taxon>
    </lineage>
</organism>